<keyword evidence="2" id="KW-1185">Reference proteome</keyword>
<evidence type="ECO:0000313" key="2">
    <source>
        <dbReference type="Proteomes" id="UP001058974"/>
    </source>
</evidence>
<name>A0A9D4VWN5_PEA</name>
<dbReference type="Pfam" id="PF00560">
    <property type="entry name" value="LRR_1"/>
    <property type="match status" value="1"/>
</dbReference>
<proteinExistence type="predicted"/>
<dbReference type="PANTHER" id="PTHR42851:SF23">
    <property type="entry name" value="PWWP DOMAIN PROTEIN"/>
    <property type="match status" value="1"/>
</dbReference>
<reference evidence="1 2" key="1">
    <citation type="journal article" date="2022" name="Nat. Genet.">
        <title>Improved pea reference genome and pan-genome highlight genomic features and evolutionary characteristics.</title>
        <authorList>
            <person name="Yang T."/>
            <person name="Liu R."/>
            <person name="Luo Y."/>
            <person name="Hu S."/>
            <person name="Wang D."/>
            <person name="Wang C."/>
            <person name="Pandey M.K."/>
            <person name="Ge S."/>
            <person name="Xu Q."/>
            <person name="Li N."/>
            <person name="Li G."/>
            <person name="Huang Y."/>
            <person name="Saxena R.K."/>
            <person name="Ji Y."/>
            <person name="Li M."/>
            <person name="Yan X."/>
            <person name="He Y."/>
            <person name="Liu Y."/>
            <person name="Wang X."/>
            <person name="Xiang C."/>
            <person name="Varshney R.K."/>
            <person name="Ding H."/>
            <person name="Gao S."/>
            <person name="Zong X."/>
        </authorList>
    </citation>
    <scope>NUCLEOTIDE SEQUENCE [LARGE SCALE GENOMIC DNA]</scope>
    <source>
        <strain evidence="1 2">cv. Zhongwan 6</strain>
    </source>
</reference>
<dbReference type="SUPFAM" id="SSF52058">
    <property type="entry name" value="L domain-like"/>
    <property type="match status" value="1"/>
</dbReference>
<organism evidence="1 2">
    <name type="scientific">Pisum sativum</name>
    <name type="common">Garden pea</name>
    <name type="synonym">Lathyrus oleraceus</name>
    <dbReference type="NCBI Taxonomy" id="3888"/>
    <lineage>
        <taxon>Eukaryota</taxon>
        <taxon>Viridiplantae</taxon>
        <taxon>Streptophyta</taxon>
        <taxon>Embryophyta</taxon>
        <taxon>Tracheophyta</taxon>
        <taxon>Spermatophyta</taxon>
        <taxon>Magnoliopsida</taxon>
        <taxon>eudicotyledons</taxon>
        <taxon>Gunneridae</taxon>
        <taxon>Pentapetalae</taxon>
        <taxon>rosids</taxon>
        <taxon>fabids</taxon>
        <taxon>Fabales</taxon>
        <taxon>Fabaceae</taxon>
        <taxon>Papilionoideae</taxon>
        <taxon>50 kb inversion clade</taxon>
        <taxon>NPAAA clade</taxon>
        <taxon>Hologalegina</taxon>
        <taxon>IRL clade</taxon>
        <taxon>Fabeae</taxon>
        <taxon>Lathyrus</taxon>
    </lineage>
</organism>
<dbReference type="InterPro" id="IPR032675">
    <property type="entry name" value="LRR_dom_sf"/>
</dbReference>
<sequence>MLFPASQSHANSAFLLAATARNSGWSISATMLPETEPNFTNRVDESSSVSSFLPEKLMQYLKDLSKFPTGGFDRLELLIAKAQLLAFYRLEGYSYFPEFQYIRGLDNDINLSINDTDKRLSKVNEHTIHVGRIGDQTGEVLSSTCNEAGHNLTYLELDNNQSTSLIPPDSGYSKKLALMNLAENQLTVALPPELGNFISLQVLKLRMNKLNGATLSVSNGLGLICKFAFVSSEGGDECLKQRRRFEAEVIILTVCWCFYLDLIEALRPLITLPSQISKPTTLFGAPSRLSEFPCDRCTSLPFSPLDFAEVGLNYPS</sequence>
<evidence type="ECO:0000313" key="1">
    <source>
        <dbReference type="EMBL" id="KAI5391575.1"/>
    </source>
</evidence>
<dbReference type="InterPro" id="IPR001611">
    <property type="entry name" value="Leu-rich_rpt"/>
</dbReference>
<dbReference type="PANTHER" id="PTHR42851">
    <property type="entry name" value="ALDOLASE-RELATED"/>
    <property type="match status" value="1"/>
</dbReference>
<dbReference type="AlphaFoldDB" id="A0A9D4VWN5"/>
<dbReference type="Proteomes" id="UP001058974">
    <property type="component" value="Chromosome 7"/>
</dbReference>
<gene>
    <name evidence="1" type="ORF">KIW84_076405</name>
</gene>
<dbReference type="Gramene" id="Psat07G0640500-T1">
    <property type="protein sequence ID" value="KAI5391575.1"/>
    <property type="gene ID" value="KIW84_076405"/>
</dbReference>
<protein>
    <submittedName>
        <fullName evidence="1">Uncharacterized protein</fullName>
    </submittedName>
</protein>
<accession>A0A9D4VWN5</accession>
<dbReference type="InterPro" id="IPR053063">
    <property type="entry name" value="PWWP_domain_containing_PDP"/>
</dbReference>
<comment type="caution">
    <text evidence="1">The sequence shown here is derived from an EMBL/GenBank/DDBJ whole genome shotgun (WGS) entry which is preliminary data.</text>
</comment>
<dbReference type="EMBL" id="JAMSHJ010000007">
    <property type="protein sequence ID" value="KAI5391575.1"/>
    <property type="molecule type" value="Genomic_DNA"/>
</dbReference>
<dbReference type="Gene3D" id="3.80.10.10">
    <property type="entry name" value="Ribonuclease Inhibitor"/>
    <property type="match status" value="1"/>
</dbReference>